<evidence type="ECO:0000313" key="2">
    <source>
        <dbReference type="EMBL" id="CAI9945955.1"/>
    </source>
</evidence>
<keyword evidence="1" id="KW-1133">Transmembrane helix</keyword>
<sequence>MSGPGSLQSFIQSDRSDNGQDIFMNISANILRVVNSVSDSHTYFNKQISGHNITRLCTNNQIPTQVSMNAAYNNNLVNESSYFYTENTSNNCQNLSLSSIFEQMQNNNSQKSTIQYMELSGNIMTYPYTPNNIPVQNLNKHILNFYGTMIKFIYPCRQFDAFSQPFDLYHKINNEQKFEFNSTEQFRESTVTGFIRELSEYKQKMAACYGEQYLSLGDNGVWAIGIEQQVLDFVGKTYEENPQKIQVTQLFDAVNKTISAAHHNAKFRVFKQNHPYGQGQSLGAASVQLFIKDSEFYETVEEALKIMAQYTEITANNQLLYNFEVIIFNKINNTNKSIYKLLSTVLKVTRLELTIDEYITYQTRVLFTTDNYYLIPQSVDIFKQNIVQICSLVNSLNSLVGVICSAIPVQQLVTNQAQQFIVDTEKESCLTKNTNEEFDYKYFLATCEGQYLIHFNQYKRTSIVIKGQNHYFENINGYLRLILKVRDIDTYYYSLTSVINQTSSHFTFDSCVTQQTSDFVFNSNNKYQVDCIDPNQTVSEIFANQQDNLEAVLLLSDVTFSQLQNVKTYLGVGVQVGRMARNNQSVTLSDLSLSLDCLQQIQDVIYNFPNDDDFETGKFHLSQLTCQISNGSIVQTENFTLLLNTHGNYLFTDYILFSRAFATSFFQLSSFNILTPEMQSVVPFTDSHLQLLFSEGALICRLQDKPDSVHKSILFSSVKSSAHFKQLLNMNALLFQVLPQEVTFNCSNSTFSNELMKNMQERADCYMNTFVNDKDQALRLSGNVGLVVAGAVGAGIVALIFLNTV</sequence>
<protein>
    <recommendedName>
        <fullName evidence="5">Transmembrane protein</fullName>
    </recommendedName>
</protein>
<keyword evidence="4" id="KW-1185">Reference proteome</keyword>
<name>A0AA86U7G3_9EUKA</name>
<dbReference type="Proteomes" id="UP001642409">
    <property type="component" value="Unassembled WGS sequence"/>
</dbReference>
<evidence type="ECO:0000313" key="3">
    <source>
        <dbReference type="EMBL" id="CAL6064950.1"/>
    </source>
</evidence>
<evidence type="ECO:0000313" key="4">
    <source>
        <dbReference type="Proteomes" id="UP001642409"/>
    </source>
</evidence>
<dbReference type="EMBL" id="CATOUU010000755">
    <property type="protein sequence ID" value="CAI9945955.1"/>
    <property type="molecule type" value="Genomic_DNA"/>
</dbReference>
<evidence type="ECO:0008006" key="5">
    <source>
        <dbReference type="Google" id="ProtNLM"/>
    </source>
</evidence>
<evidence type="ECO:0000256" key="1">
    <source>
        <dbReference type="SAM" id="Phobius"/>
    </source>
</evidence>
<proteinExistence type="predicted"/>
<dbReference type="EMBL" id="CAXDID020000253">
    <property type="protein sequence ID" value="CAL6064950.1"/>
    <property type="molecule type" value="Genomic_DNA"/>
</dbReference>
<accession>A0AA86U7G3</accession>
<reference evidence="3 4" key="2">
    <citation type="submission" date="2024-07" db="EMBL/GenBank/DDBJ databases">
        <authorList>
            <person name="Akdeniz Z."/>
        </authorList>
    </citation>
    <scope>NUCLEOTIDE SEQUENCE [LARGE SCALE GENOMIC DNA]</scope>
</reference>
<keyword evidence="1" id="KW-0812">Transmembrane</keyword>
<feature type="transmembrane region" description="Helical" evidence="1">
    <location>
        <begin position="784"/>
        <end position="802"/>
    </location>
</feature>
<dbReference type="AlphaFoldDB" id="A0AA86U7G3"/>
<comment type="caution">
    <text evidence="2">The sequence shown here is derived from an EMBL/GenBank/DDBJ whole genome shotgun (WGS) entry which is preliminary data.</text>
</comment>
<gene>
    <name evidence="2" type="ORF">HINF_LOCUS33600</name>
    <name evidence="3" type="ORF">HINF_LOCUS51603</name>
</gene>
<reference evidence="2" key="1">
    <citation type="submission" date="2023-06" db="EMBL/GenBank/DDBJ databases">
        <authorList>
            <person name="Kurt Z."/>
        </authorList>
    </citation>
    <scope>NUCLEOTIDE SEQUENCE</scope>
</reference>
<keyword evidence="1" id="KW-0472">Membrane</keyword>
<organism evidence="2">
    <name type="scientific">Hexamita inflata</name>
    <dbReference type="NCBI Taxonomy" id="28002"/>
    <lineage>
        <taxon>Eukaryota</taxon>
        <taxon>Metamonada</taxon>
        <taxon>Diplomonadida</taxon>
        <taxon>Hexamitidae</taxon>
        <taxon>Hexamitinae</taxon>
        <taxon>Hexamita</taxon>
    </lineage>
</organism>